<keyword evidence="5" id="KW-0963">Cytoplasm</keyword>
<feature type="compositionally biased region" description="Basic and acidic residues" evidence="11">
    <location>
        <begin position="392"/>
        <end position="401"/>
    </location>
</feature>
<feature type="domain" description="EH" evidence="13">
    <location>
        <begin position="258"/>
        <end position="347"/>
    </location>
</feature>
<evidence type="ECO:0000256" key="6">
    <source>
        <dbReference type="ARBA" id="ARBA00022583"/>
    </source>
</evidence>
<dbReference type="Proteomes" id="UP000612746">
    <property type="component" value="Unassembled WGS sequence"/>
</dbReference>
<evidence type="ECO:0000256" key="7">
    <source>
        <dbReference type="ARBA" id="ARBA00022737"/>
    </source>
</evidence>
<feature type="compositionally biased region" description="Basic and acidic residues" evidence="11">
    <location>
        <begin position="838"/>
        <end position="851"/>
    </location>
</feature>
<evidence type="ECO:0000256" key="4">
    <source>
        <dbReference type="ARBA" id="ARBA00009351"/>
    </source>
</evidence>
<keyword evidence="8" id="KW-0175">Coiled coil</keyword>
<dbReference type="Gene3D" id="1.10.238.10">
    <property type="entry name" value="EF-hand"/>
    <property type="match status" value="2"/>
</dbReference>
<feature type="compositionally biased region" description="Low complexity" evidence="11">
    <location>
        <begin position="369"/>
        <end position="387"/>
    </location>
</feature>
<keyword evidence="7" id="KW-0677">Repeat</keyword>
<evidence type="ECO:0000256" key="8">
    <source>
        <dbReference type="ARBA" id="ARBA00023054"/>
    </source>
</evidence>
<evidence type="ECO:0000259" key="13">
    <source>
        <dbReference type="PROSITE" id="PS50031"/>
    </source>
</evidence>
<evidence type="ECO:0000313" key="15">
    <source>
        <dbReference type="EMBL" id="KAG2185199.1"/>
    </source>
</evidence>
<dbReference type="EMBL" id="JAEPRA010000005">
    <property type="protein sequence ID" value="KAG2185199.1"/>
    <property type="molecule type" value="Genomic_DNA"/>
</dbReference>
<keyword evidence="16" id="KW-1185">Reference proteome</keyword>
<dbReference type="OrthoDB" id="1716625at2759"/>
<dbReference type="GO" id="GO:0005509">
    <property type="term" value="F:calcium ion binding"/>
    <property type="evidence" value="ECO:0007669"/>
    <property type="project" value="InterPro"/>
</dbReference>
<dbReference type="PROSITE" id="PS50031">
    <property type="entry name" value="EH"/>
    <property type="match status" value="2"/>
</dbReference>
<evidence type="ECO:0000259" key="14">
    <source>
        <dbReference type="PROSITE" id="PS50222"/>
    </source>
</evidence>
<feature type="region of interest" description="Disordered" evidence="11">
    <location>
        <begin position="724"/>
        <end position="956"/>
    </location>
</feature>
<feature type="compositionally biased region" description="Basic and acidic residues" evidence="11">
    <location>
        <begin position="791"/>
        <end position="805"/>
    </location>
</feature>
<name>A0A8H7UNE7_9FUNG</name>
<evidence type="ECO:0000256" key="3">
    <source>
        <dbReference type="ARBA" id="ARBA00004413"/>
    </source>
</evidence>
<comment type="caution">
    <text evidence="15">The sequence shown here is derived from an EMBL/GenBank/DDBJ whole genome shotgun (WGS) entry which is preliminary data.</text>
</comment>
<evidence type="ECO:0000256" key="10">
    <source>
        <dbReference type="ARBA" id="ARBA00023212"/>
    </source>
</evidence>
<dbReference type="PANTHER" id="PTHR11216:SF173">
    <property type="entry name" value="ACTIN CYTOSKELETON-REGULATORY COMPLEX PROTEIN PAN1"/>
    <property type="match status" value="1"/>
</dbReference>
<dbReference type="GO" id="GO:0005768">
    <property type="term" value="C:endosome"/>
    <property type="evidence" value="ECO:0007669"/>
    <property type="project" value="UniProtKB-SubCell"/>
</dbReference>
<dbReference type="InterPro" id="IPR011992">
    <property type="entry name" value="EF-hand-dom_pair"/>
</dbReference>
<proteinExistence type="inferred from homology"/>
<protein>
    <recommendedName>
        <fullName evidence="17">Actin cytoskeleton-regulatory complex protein pan1</fullName>
    </recommendedName>
</protein>
<organism evidence="15 16">
    <name type="scientific">Umbelopsis vinacea</name>
    <dbReference type="NCBI Taxonomy" id="44442"/>
    <lineage>
        <taxon>Eukaryota</taxon>
        <taxon>Fungi</taxon>
        <taxon>Fungi incertae sedis</taxon>
        <taxon>Mucoromycota</taxon>
        <taxon>Mucoromycotina</taxon>
        <taxon>Umbelopsidomycetes</taxon>
        <taxon>Umbelopsidales</taxon>
        <taxon>Umbelopsidaceae</taxon>
        <taxon>Umbelopsis</taxon>
    </lineage>
</organism>
<feature type="compositionally biased region" description="Polar residues" evidence="11">
    <location>
        <begin position="768"/>
        <end position="785"/>
    </location>
</feature>
<dbReference type="AlphaFoldDB" id="A0A8H7UNE7"/>
<dbReference type="SMART" id="SM00027">
    <property type="entry name" value="EH"/>
    <property type="match status" value="2"/>
</dbReference>
<feature type="non-terminal residue" evidence="15">
    <location>
        <position position="1"/>
    </location>
</feature>
<evidence type="ECO:0000256" key="1">
    <source>
        <dbReference type="ARBA" id="ARBA00004125"/>
    </source>
</evidence>
<keyword evidence="10" id="KW-0206">Cytoskeleton</keyword>
<accession>A0A8H7UNE7</accession>
<feature type="compositionally biased region" description="Basic and acidic residues" evidence="11">
    <location>
        <begin position="941"/>
        <end position="956"/>
    </location>
</feature>
<evidence type="ECO:0008006" key="17">
    <source>
        <dbReference type="Google" id="ProtNLM"/>
    </source>
</evidence>
<keyword evidence="6" id="KW-0254">Endocytosis</keyword>
<evidence type="ECO:0000256" key="9">
    <source>
        <dbReference type="ARBA" id="ARBA00023136"/>
    </source>
</evidence>
<evidence type="ECO:0000313" key="16">
    <source>
        <dbReference type="Proteomes" id="UP000612746"/>
    </source>
</evidence>
<dbReference type="InterPro" id="IPR000261">
    <property type="entry name" value="EH_dom"/>
</dbReference>
<dbReference type="GO" id="GO:0005886">
    <property type="term" value="C:plasma membrane"/>
    <property type="evidence" value="ECO:0007669"/>
    <property type="project" value="TreeGrafter"/>
</dbReference>
<comment type="subcellular location">
    <subcellularLocation>
        <location evidence="3">Cell membrane</location>
        <topology evidence="3">Peripheral membrane protein</topology>
        <orientation evidence="3">Cytoplasmic side</orientation>
    </subcellularLocation>
    <subcellularLocation>
        <location evidence="2">Cytoplasm</location>
        <location evidence="2">Cytoskeleton</location>
        <location evidence="2">Actin patch</location>
    </subcellularLocation>
    <subcellularLocation>
        <location evidence="1">Endosome membrane</location>
        <topology evidence="1">Peripheral membrane protein</topology>
        <orientation evidence="1">Cytoplasmic side</orientation>
    </subcellularLocation>
</comment>
<dbReference type="SUPFAM" id="SSF47473">
    <property type="entry name" value="EF-hand"/>
    <property type="match status" value="2"/>
</dbReference>
<dbReference type="InterPro" id="IPR002048">
    <property type="entry name" value="EF_hand_dom"/>
</dbReference>
<dbReference type="GO" id="GO:0030479">
    <property type="term" value="C:actin cortical patch"/>
    <property type="evidence" value="ECO:0007669"/>
    <property type="project" value="UniProtKB-SubCell"/>
</dbReference>
<feature type="region of interest" description="Disordered" evidence="11">
    <location>
        <begin position="369"/>
        <end position="447"/>
    </location>
</feature>
<dbReference type="PANTHER" id="PTHR11216">
    <property type="entry name" value="EH DOMAIN"/>
    <property type="match status" value="1"/>
</dbReference>
<feature type="signal peptide" evidence="12">
    <location>
        <begin position="1"/>
        <end position="19"/>
    </location>
</feature>
<dbReference type="SMART" id="SM00054">
    <property type="entry name" value="EFh"/>
    <property type="match status" value="2"/>
</dbReference>
<sequence>LLNLTSFVLIAARLSFLSAEDQAKYESLFAQATSSSGSRFITALNSIKAVTAREILSRSGLNDDTLAKVWDLSAVTPSPQLSFPEFAIAMYLTSKAITGQSIPSSLPDDIAEEVQIAVATLESTDTAKDTSSSAQAQYPMMTGAQQQMPMMTGSVSPINGQLTGMQGNGSMSGLLPPQMTGYQQMQPTGLQVPMMTGVTPMMVANQQIAMPTGMNAHNLDFTSRMMPMPTGMYIANRRKDFQSLEGKVKIPWAVTTEERERYREIFKAWDSDKKGFLPGDTAKEIFSQSGLAQNVLMQIWNLSDPNNQGKLNADEFAVAMHLIYRKINGYDVPTSLPEELVPPSSRELSDSVNELRKKIVNDIVNKKSATSFSSTSSSPISRSNPLSPNAPRGREKYKDDDTQVGYISSARRMGPDRRGNRTPTSDGSSPSSRSSTPEYRGKTSRISDLRKQITEHKNRLSKLNEMGAANAATPLQSLSYLDRKDIEEVQDRIKELEQEIVRSNVDQHNSKDVWTQYSDGTGELTQLSEEERSLQHEVQYILESTIPDLVSQLKDLDFEIAEKKKAYGKSQAGVSSQVESASISSPAPEVNIVGTGPNGEVTESDKIRAKAKAMLAARMGKITGQTQALASAPSNAGTQLIKEAEDEKREHDDRLLDFERSLTQLSESINGIRRDMSIIGLDFNARSEDEHRLQERNRFEEGDGVANDLRTFIRELALETASARAPDVDPTFTSRFPSFEETDVSPTSIPSSFSPPPTSNSPYLDVSGYNTSPVLRSPSPINRSVSPRPKTAADIKKEAERRVQERMAALRISRGLSPSPNPPEDRIIDQSRSTKPQPDADERAAQKRLREAQQAAQEKLRQAREHREEVERQTQQKMKEAEERAAKAAEELEAMEKQLSTETSLAQERERQRQMAKTLEDERRNKAVQDQNDSEVAQLDEEARAAEARRWQEEKQQLDRLERLRREKEDREAEQLRYKDEQAAIIKGARAAREAARRMEEEAAALSGGRGDW</sequence>
<dbReference type="PROSITE" id="PS50222">
    <property type="entry name" value="EF_HAND_2"/>
    <property type="match status" value="1"/>
</dbReference>
<evidence type="ECO:0000256" key="5">
    <source>
        <dbReference type="ARBA" id="ARBA00022490"/>
    </source>
</evidence>
<dbReference type="GO" id="GO:0006897">
    <property type="term" value="P:endocytosis"/>
    <property type="evidence" value="ECO:0007669"/>
    <property type="project" value="TreeGrafter"/>
</dbReference>
<dbReference type="Pfam" id="PF12763">
    <property type="entry name" value="EH"/>
    <property type="match status" value="2"/>
</dbReference>
<feature type="compositionally biased region" description="Basic and acidic residues" evidence="11">
    <location>
        <begin position="858"/>
        <end position="896"/>
    </location>
</feature>
<gene>
    <name evidence="15" type="ORF">INT44_001989</name>
</gene>
<evidence type="ECO:0000256" key="11">
    <source>
        <dbReference type="SAM" id="MobiDB-lite"/>
    </source>
</evidence>
<dbReference type="CDD" id="cd00052">
    <property type="entry name" value="EH"/>
    <property type="match status" value="1"/>
</dbReference>
<feature type="chain" id="PRO_5034053973" description="Actin cytoskeleton-regulatory complex protein pan1" evidence="12">
    <location>
        <begin position="20"/>
        <end position="1013"/>
    </location>
</feature>
<keyword evidence="12" id="KW-0732">Signal</keyword>
<evidence type="ECO:0000256" key="12">
    <source>
        <dbReference type="SAM" id="SignalP"/>
    </source>
</evidence>
<feature type="compositionally biased region" description="Low complexity" evidence="11">
    <location>
        <begin position="422"/>
        <end position="437"/>
    </location>
</feature>
<evidence type="ECO:0000256" key="2">
    <source>
        <dbReference type="ARBA" id="ARBA00004134"/>
    </source>
</evidence>
<reference evidence="15" key="1">
    <citation type="submission" date="2020-12" db="EMBL/GenBank/DDBJ databases">
        <title>Metabolic potential, ecology and presence of endohyphal bacteria is reflected in genomic diversity of Mucoromycotina.</title>
        <authorList>
            <person name="Muszewska A."/>
            <person name="Okrasinska A."/>
            <person name="Steczkiewicz K."/>
            <person name="Drgas O."/>
            <person name="Orlowska M."/>
            <person name="Perlinska-Lenart U."/>
            <person name="Aleksandrzak-Piekarczyk T."/>
            <person name="Szatraj K."/>
            <person name="Zielenkiewicz U."/>
            <person name="Pilsyk S."/>
            <person name="Malc E."/>
            <person name="Mieczkowski P."/>
            <person name="Kruszewska J.S."/>
            <person name="Biernat P."/>
            <person name="Pawlowska J."/>
        </authorList>
    </citation>
    <scope>NUCLEOTIDE SEQUENCE</scope>
    <source>
        <strain evidence="15">WA0000051536</strain>
    </source>
</reference>
<keyword evidence="9" id="KW-0472">Membrane</keyword>
<feature type="domain" description="EF-hand" evidence="14">
    <location>
        <begin position="291"/>
        <end position="326"/>
    </location>
</feature>
<feature type="compositionally biased region" description="Basic and acidic residues" evidence="11">
    <location>
        <begin position="907"/>
        <end position="927"/>
    </location>
</feature>
<comment type="similarity">
    <text evidence="4">Belongs to the PAN1 family.</text>
</comment>
<feature type="domain" description="EH" evidence="13">
    <location>
        <begin position="21"/>
        <end position="117"/>
    </location>
</feature>
<dbReference type="GO" id="GO:0016197">
    <property type="term" value="P:endosomal transport"/>
    <property type="evidence" value="ECO:0007669"/>
    <property type="project" value="TreeGrafter"/>
</dbReference>